<accession>A0AAD6YZ02</accession>
<organism evidence="2 3">
    <name type="scientific">Mycena albidolilacea</name>
    <dbReference type="NCBI Taxonomy" id="1033008"/>
    <lineage>
        <taxon>Eukaryota</taxon>
        <taxon>Fungi</taxon>
        <taxon>Dikarya</taxon>
        <taxon>Basidiomycota</taxon>
        <taxon>Agaricomycotina</taxon>
        <taxon>Agaricomycetes</taxon>
        <taxon>Agaricomycetidae</taxon>
        <taxon>Agaricales</taxon>
        <taxon>Marasmiineae</taxon>
        <taxon>Mycenaceae</taxon>
        <taxon>Mycena</taxon>
    </lineage>
</organism>
<keyword evidence="3" id="KW-1185">Reference proteome</keyword>
<evidence type="ECO:0000256" key="1">
    <source>
        <dbReference type="SAM" id="Phobius"/>
    </source>
</evidence>
<reference evidence="2" key="1">
    <citation type="submission" date="2023-03" db="EMBL/GenBank/DDBJ databases">
        <title>Massive genome expansion in bonnet fungi (Mycena s.s.) driven by repeated elements and novel gene families across ecological guilds.</title>
        <authorList>
            <consortium name="Lawrence Berkeley National Laboratory"/>
            <person name="Harder C.B."/>
            <person name="Miyauchi S."/>
            <person name="Viragh M."/>
            <person name="Kuo A."/>
            <person name="Thoen E."/>
            <person name="Andreopoulos B."/>
            <person name="Lu D."/>
            <person name="Skrede I."/>
            <person name="Drula E."/>
            <person name="Henrissat B."/>
            <person name="Morin E."/>
            <person name="Kohler A."/>
            <person name="Barry K."/>
            <person name="LaButti K."/>
            <person name="Morin E."/>
            <person name="Salamov A."/>
            <person name="Lipzen A."/>
            <person name="Mereny Z."/>
            <person name="Hegedus B."/>
            <person name="Baldrian P."/>
            <person name="Stursova M."/>
            <person name="Weitz H."/>
            <person name="Taylor A."/>
            <person name="Grigoriev I.V."/>
            <person name="Nagy L.G."/>
            <person name="Martin F."/>
            <person name="Kauserud H."/>
        </authorList>
    </citation>
    <scope>NUCLEOTIDE SEQUENCE</scope>
    <source>
        <strain evidence="2">CBHHK002</strain>
    </source>
</reference>
<keyword evidence="1" id="KW-0812">Transmembrane</keyword>
<name>A0AAD6YZ02_9AGAR</name>
<gene>
    <name evidence="2" type="ORF">DFH08DRAFT_978310</name>
</gene>
<proteinExistence type="predicted"/>
<protein>
    <submittedName>
        <fullName evidence="2">Uncharacterized protein</fullName>
    </submittedName>
</protein>
<feature type="transmembrane region" description="Helical" evidence="1">
    <location>
        <begin position="6"/>
        <end position="28"/>
    </location>
</feature>
<dbReference type="Gene3D" id="3.40.50.1820">
    <property type="entry name" value="alpha/beta hydrolase"/>
    <property type="match status" value="1"/>
</dbReference>
<evidence type="ECO:0000313" key="2">
    <source>
        <dbReference type="EMBL" id="KAJ7301981.1"/>
    </source>
</evidence>
<keyword evidence="1" id="KW-0472">Membrane</keyword>
<dbReference type="EMBL" id="JARIHO010000123">
    <property type="protein sequence ID" value="KAJ7301981.1"/>
    <property type="molecule type" value="Genomic_DNA"/>
</dbReference>
<dbReference type="AlphaFoldDB" id="A0AAD6YZ02"/>
<comment type="caution">
    <text evidence="2">The sequence shown here is derived from an EMBL/GenBank/DDBJ whole genome shotgun (WGS) entry which is preliminary data.</text>
</comment>
<dbReference type="InterPro" id="IPR029058">
    <property type="entry name" value="AB_hydrolase_fold"/>
</dbReference>
<dbReference type="Proteomes" id="UP001218218">
    <property type="component" value="Unassembled WGS sequence"/>
</dbReference>
<sequence>MLNNTAILTTVSLYYLTSSFLSSVWIYTHNKIHLVYTKAPTEAPLLFSQYAYNVGLWPEEYVAKVGNLVFYKVHDFGGHFPGLNNPLEMI</sequence>
<keyword evidence="1" id="KW-1133">Transmembrane helix</keyword>
<evidence type="ECO:0000313" key="3">
    <source>
        <dbReference type="Proteomes" id="UP001218218"/>
    </source>
</evidence>